<dbReference type="GO" id="GO:0008610">
    <property type="term" value="P:lipid biosynthetic process"/>
    <property type="evidence" value="ECO:0007669"/>
    <property type="project" value="UniProtKB-ARBA"/>
</dbReference>
<proteinExistence type="predicted"/>
<dbReference type="GO" id="GO:0003824">
    <property type="term" value="F:catalytic activity"/>
    <property type="evidence" value="ECO:0007669"/>
    <property type="project" value="InterPro"/>
</dbReference>
<dbReference type="InterPro" id="IPR001242">
    <property type="entry name" value="Condensation_dom"/>
</dbReference>
<dbReference type="AlphaFoldDB" id="A0A941FPJ3"/>
<organism evidence="2 3">
    <name type="scientific">Peribacillus frigoritolerans</name>
    <dbReference type="NCBI Taxonomy" id="450367"/>
    <lineage>
        <taxon>Bacteria</taxon>
        <taxon>Bacillati</taxon>
        <taxon>Bacillota</taxon>
        <taxon>Bacilli</taxon>
        <taxon>Bacillales</taxon>
        <taxon>Bacillaceae</taxon>
        <taxon>Peribacillus</taxon>
    </lineage>
</organism>
<dbReference type="Gene3D" id="3.30.559.10">
    <property type="entry name" value="Chloramphenicol acetyltransferase-like domain"/>
    <property type="match status" value="1"/>
</dbReference>
<dbReference type="InterPro" id="IPR023213">
    <property type="entry name" value="CAT-like_dom_sf"/>
</dbReference>
<dbReference type="Pfam" id="PF00668">
    <property type="entry name" value="Condensation"/>
    <property type="match status" value="1"/>
</dbReference>
<accession>A0A941FPJ3</accession>
<dbReference type="EMBL" id="JAGTPW010000031">
    <property type="protein sequence ID" value="MBR8645295.1"/>
    <property type="molecule type" value="Genomic_DNA"/>
</dbReference>
<name>A0A941FPJ3_9BACI</name>
<protein>
    <recommendedName>
        <fullName evidence="1">Condensation domain-containing protein</fullName>
    </recommendedName>
</protein>
<evidence type="ECO:0000313" key="2">
    <source>
        <dbReference type="EMBL" id="MBR8645295.1"/>
    </source>
</evidence>
<sequence>MFDSESSQYKVQLIFDIKGFMDVEKLTNAIVTTAGKHDILKTKLYSSRKGVFYQLLMSSMDTEIEYEEMIDHQEKLEKLLADQYKIIDIENIIS</sequence>
<evidence type="ECO:0000313" key="3">
    <source>
        <dbReference type="Proteomes" id="UP000680045"/>
    </source>
</evidence>
<feature type="domain" description="Condensation" evidence="1">
    <location>
        <begin position="2"/>
        <end position="80"/>
    </location>
</feature>
<reference evidence="2" key="1">
    <citation type="submission" date="2021-04" db="EMBL/GenBank/DDBJ databases">
        <title>Whole genome sequencing of Enterococci isolates from hospitalized patients.</title>
        <authorList>
            <person name="Ogoti B.M."/>
            <person name="Onyambu F.G."/>
        </authorList>
    </citation>
    <scope>NUCLEOTIDE SEQUENCE</scope>
    <source>
        <strain evidence="2">242</strain>
    </source>
</reference>
<evidence type="ECO:0000259" key="1">
    <source>
        <dbReference type="Pfam" id="PF00668"/>
    </source>
</evidence>
<gene>
    <name evidence="2" type="ORF">KEH51_17195</name>
</gene>
<dbReference type="SUPFAM" id="SSF52777">
    <property type="entry name" value="CoA-dependent acyltransferases"/>
    <property type="match status" value="1"/>
</dbReference>
<comment type="caution">
    <text evidence="2">The sequence shown here is derived from an EMBL/GenBank/DDBJ whole genome shotgun (WGS) entry which is preliminary data.</text>
</comment>
<dbReference type="Proteomes" id="UP000680045">
    <property type="component" value="Unassembled WGS sequence"/>
</dbReference>